<dbReference type="Proteomes" id="UP000184432">
    <property type="component" value="Unassembled WGS sequence"/>
</dbReference>
<dbReference type="STRING" id="570521.SAMN04488508_101284"/>
<accession>A0A1M6AGT6</accession>
<evidence type="ECO:0000313" key="1">
    <source>
        <dbReference type="EMBL" id="SHI35642.1"/>
    </source>
</evidence>
<gene>
    <name evidence="1" type="ORF">SAMN04488508_101284</name>
</gene>
<proteinExistence type="predicted"/>
<dbReference type="InterPro" id="IPR036514">
    <property type="entry name" value="SGNH_hydro_sf"/>
</dbReference>
<sequence>MKFVIILLMIDFLLGTIAKQIFFSQDTGKFARATHVIEDSEAKVMVFGSSHAHRHYVPKVFEQELQTTCYNAGAEGQQLLFHTALQQMVLKRSKPDLLLLNIDEDFLYSSREAYDRLADLHPYYSDHRDVLKPILEMGSPGIDFKLFFKSFQANSTLIHALRYYASPQLDQKGYRPLYGKVKPSKNLKRFENLEAGDDIDPNFVITLERFIAEAKDYGVPLVFVTSPNLLVTDYTNNESLSKIREIARKEQVLLLDFFNSETFLEQYQLFHDTSHLNNDGAELFTKLVADRIKELQHSK</sequence>
<organism evidence="1 2">
    <name type="scientific">Aquimarina spongiae</name>
    <dbReference type="NCBI Taxonomy" id="570521"/>
    <lineage>
        <taxon>Bacteria</taxon>
        <taxon>Pseudomonadati</taxon>
        <taxon>Bacteroidota</taxon>
        <taxon>Flavobacteriia</taxon>
        <taxon>Flavobacteriales</taxon>
        <taxon>Flavobacteriaceae</taxon>
        <taxon>Aquimarina</taxon>
    </lineage>
</organism>
<evidence type="ECO:0008006" key="3">
    <source>
        <dbReference type="Google" id="ProtNLM"/>
    </source>
</evidence>
<evidence type="ECO:0000313" key="2">
    <source>
        <dbReference type="Proteomes" id="UP000184432"/>
    </source>
</evidence>
<reference evidence="2" key="1">
    <citation type="submission" date="2016-11" db="EMBL/GenBank/DDBJ databases">
        <authorList>
            <person name="Varghese N."/>
            <person name="Submissions S."/>
        </authorList>
    </citation>
    <scope>NUCLEOTIDE SEQUENCE [LARGE SCALE GENOMIC DNA]</scope>
    <source>
        <strain evidence="2">DSM 22623</strain>
    </source>
</reference>
<name>A0A1M6AGT6_9FLAO</name>
<dbReference type="SUPFAM" id="SSF52266">
    <property type="entry name" value="SGNH hydrolase"/>
    <property type="match status" value="1"/>
</dbReference>
<keyword evidence="2" id="KW-1185">Reference proteome</keyword>
<dbReference type="EMBL" id="FQYP01000001">
    <property type="protein sequence ID" value="SHI35642.1"/>
    <property type="molecule type" value="Genomic_DNA"/>
</dbReference>
<protein>
    <recommendedName>
        <fullName evidence="3">DUF1574 domain-containing protein</fullName>
    </recommendedName>
</protein>
<dbReference type="AlphaFoldDB" id="A0A1M6AGT6"/>
<dbReference type="GO" id="GO:0016788">
    <property type="term" value="F:hydrolase activity, acting on ester bonds"/>
    <property type="evidence" value="ECO:0007669"/>
    <property type="project" value="UniProtKB-ARBA"/>
</dbReference>
<dbReference type="Gene3D" id="3.40.50.1110">
    <property type="entry name" value="SGNH hydrolase"/>
    <property type="match status" value="1"/>
</dbReference>